<accession>A0A5P2W9B1</accession>
<proteinExistence type="predicted"/>
<dbReference type="EMBL" id="CP023747">
    <property type="protein sequence ID" value="QEV41965.1"/>
    <property type="molecule type" value="Genomic_DNA"/>
</dbReference>
<sequence length="191" mass="21418">MIGTVSTEVSMIRRTLQGGLLATVALFALVPTAAVAAESDHVVPAPLVATAPHRAHVLFPDSARNAPVSHRARHATRWCHHHARHHHFRHHCHVRRAHHIRHVHHATRTAYHHRSHALGRVGARHVSLNVRSGPGFGYRVIGHRHGHARLLVSCQRHGSYVHGNRHWYRLAHGRGYVSAHYVRVGSAVPWC</sequence>
<reference evidence="2 3" key="1">
    <citation type="submission" date="2017-09" db="EMBL/GenBank/DDBJ databases">
        <title>Streptomyces genome completion.</title>
        <authorList>
            <person name="Lee N."/>
            <person name="Cho B.-K."/>
        </authorList>
    </citation>
    <scope>NUCLEOTIDE SEQUENCE [LARGE SCALE GENOMIC DNA]</scope>
    <source>
        <strain evidence="2 3">ATCC 14899</strain>
    </source>
</reference>
<protein>
    <submittedName>
        <fullName evidence="2">SH3 domain-containing protein</fullName>
    </submittedName>
</protein>
<feature type="chain" id="PRO_5024939475" evidence="1">
    <location>
        <begin position="37"/>
        <end position="191"/>
    </location>
</feature>
<name>A0A5P2W9B1_9ACTN</name>
<dbReference type="Proteomes" id="UP000325763">
    <property type="component" value="Chromosome"/>
</dbReference>
<dbReference type="AlphaFoldDB" id="A0A5P2W9B1"/>
<feature type="signal peptide" evidence="1">
    <location>
        <begin position="1"/>
        <end position="36"/>
    </location>
</feature>
<evidence type="ECO:0000313" key="3">
    <source>
        <dbReference type="Proteomes" id="UP000325763"/>
    </source>
</evidence>
<organism evidence="2 3">
    <name type="scientific">Streptomyces nodosus</name>
    <dbReference type="NCBI Taxonomy" id="40318"/>
    <lineage>
        <taxon>Bacteria</taxon>
        <taxon>Bacillati</taxon>
        <taxon>Actinomycetota</taxon>
        <taxon>Actinomycetes</taxon>
        <taxon>Kitasatosporales</taxon>
        <taxon>Streptomycetaceae</taxon>
        <taxon>Streptomyces</taxon>
    </lineage>
</organism>
<dbReference type="KEGG" id="snq:CP978_28420"/>
<dbReference type="Gene3D" id="2.30.30.40">
    <property type="entry name" value="SH3 Domains"/>
    <property type="match status" value="1"/>
</dbReference>
<gene>
    <name evidence="2" type="ORF">CP978_28420</name>
</gene>
<evidence type="ECO:0000313" key="2">
    <source>
        <dbReference type="EMBL" id="QEV41965.1"/>
    </source>
</evidence>
<keyword evidence="1" id="KW-0732">Signal</keyword>
<evidence type="ECO:0000256" key="1">
    <source>
        <dbReference type="SAM" id="SignalP"/>
    </source>
</evidence>